<dbReference type="EMBL" id="QOQK01000025">
    <property type="protein sequence ID" value="RCL83785.1"/>
    <property type="molecule type" value="Genomic_DNA"/>
</dbReference>
<dbReference type="InterPro" id="IPR008816">
    <property type="entry name" value="Gly_zipper_2TM_dom"/>
</dbReference>
<proteinExistence type="inferred from homology"/>
<dbReference type="Pfam" id="PF05433">
    <property type="entry name" value="Rick_17kDa_Anti"/>
    <property type="match status" value="1"/>
</dbReference>
<evidence type="ECO:0000256" key="1">
    <source>
        <dbReference type="ARBA" id="ARBA00004459"/>
    </source>
</evidence>
<comment type="caution">
    <text evidence="8">The sequence shown here is derived from an EMBL/GenBank/DDBJ whole genome shotgun (WGS) entry which is preliminary data.</text>
</comment>
<evidence type="ECO:0000313" key="8">
    <source>
        <dbReference type="EMBL" id="RCL83785.1"/>
    </source>
</evidence>
<keyword evidence="4" id="KW-0472">Membrane</keyword>
<gene>
    <name evidence="8" type="ORF">DBW64_05005</name>
</gene>
<dbReference type="PIRSF" id="PIRSF002721">
    <property type="entry name" value="Surface_antigen_Rickettsia"/>
    <property type="match status" value="1"/>
</dbReference>
<organism evidence="8 9">
    <name type="scientific">PS1 clade bacterium</name>
    <dbReference type="NCBI Taxonomy" id="2175152"/>
    <lineage>
        <taxon>Bacteria</taxon>
        <taxon>Pseudomonadati</taxon>
        <taxon>Pseudomonadota</taxon>
        <taxon>Alphaproteobacteria</taxon>
        <taxon>PS1 clade</taxon>
    </lineage>
</organism>
<sequence>MTLFSKKNPLIWSTIIAVSLIQASCAENPNRQQEIGAVTGLLLGGLVGSQIGDGKGRNAAIVAGAVLGTLAGSEIGRRLDEADRIKMGTATTDALNNNKIGTSSRWQSDRPDIAGAATPTRDYTDENGNYCREIKQTVVIKGETQQETGQACREKDGSWSLS</sequence>
<name>A0A368EL00_9PROT</name>
<feature type="domain" description="Glycine zipper 2TM" evidence="7">
    <location>
        <begin position="35"/>
        <end position="76"/>
    </location>
</feature>
<accession>A0A368EL00</accession>
<evidence type="ECO:0000259" key="7">
    <source>
        <dbReference type="Pfam" id="PF05433"/>
    </source>
</evidence>
<keyword evidence="5" id="KW-0449">Lipoprotein</keyword>
<evidence type="ECO:0000256" key="2">
    <source>
        <dbReference type="ARBA" id="ARBA00008681"/>
    </source>
</evidence>
<evidence type="ECO:0000256" key="6">
    <source>
        <dbReference type="SAM" id="MobiDB-lite"/>
    </source>
</evidence>
<dbReference type="GO" id="GO:0009279">
    <property type="term" value="C:cell outer membrane"/>
    <property type="evidence" value="ECO:0007669"/>
    <property type="project" value="UniProtKB-SubCell"/>
</dbReference>
<comment type="similarity">
    <text evidence="2">Belongs to the rickettsiale 17 kDa surface antigen family.</text>
</comment>
<comment type="subcellular location">
    <subcellularLocation>
        <location evidence="1">Cell outer membrane</location>
        <topology evidence="1">Lipid-anchor</topology>
    </subcellularLocation>
</comment>
<dbReference type="InterPro" id="IPR051407">
    <property type="entry name" value="Bact_OM_lipoprot/Surf_antigen"/>
</dbReference>
<feature type="compositionally biased region" description="Polar residues" evidence="6">
    <location>
        <begin position="96"/>
        <end position="106"/>
    </location>
</feature>
<dbReference type="PANTHER" id="PTHR35603">
    <property type="match status" value="1"/>
</dbReference>
<reference evidence="8 9" key="1">
    <citation type="journal article" date="2018" name="Microbiome">
        <title>Fine metagenomic profile of the Mediterranean stratified and mixed water columns revealed by assembly and recruitment.</title>
        <authorList>
            <person name="Haro-Moreno J.M."/>
            <person name="Lopez-Perez M."/>
            <person name="De La Torre J.R."/>
            <person name="Picazo A."/>
            <person name="Camacho A."/>
            <person name="Rodriguez-Valera F."/>
        </authorList>
    </citation>
    <scope>NUCLEOTIDE SEQUENCE [LARGE SCALE GENOMIC DNA]</scope>
    <source>
        <strain evidence="8">MED-G50</strain>
    </source>
</reference>
<dbReference type="PANTHER" id="PTHR35603:SF2">
    <property type="entry name" value="OUTER MEMBRANE LIPOPROTEIN"/>
    <property type="match status" value="1"/>
</dbReference>
<evidence type="ECO:0000256" key="3">
    <source>
        <dbReference type="ARBA" id="ARBA00015281"/>
    </source>
</evidence>
<feature type="region of interest" description="Disordered" evidence="6">
    <location>
        <begin position="96"/>
        <end position="127"/>
    </location>
</feature>
<dbReference type="InterPro" id="IPR016364">
    <property type="entry name" value="Surface_antigen_Rickettsia"/>
</dbReference>
<protein>
    <recommendedName>
        <fullName evidence="3">17 kDa surface antigen</fullName>
    </recommendedName>
</protein>
<evidence type="ECO:0000313" key="9">
    <source>
        <dbReference type="Proteomes" id="UP000252289"/>
    </source>
</evidence>
<dbReference type="AlphaFoldDB" id="A0A368EL00"/>
<evidence type="ECO:0000256" key="4">
    <source>
        <dbReference type="ARBA" id="ARBA00023136"/>
    </source>
</evidence>
<evidence type="ECO:0000256" key="5">
    <source>
        <dbReference type="ARBA" id="ARBA00023288"/>
    </source>
</evidence>
<dbReference type="Proteomes" id="UP000252289">
    <property type="component" value="Unassembled WGS sequence"/>
</dbReference>